<name>A0AA38MGG4_9CUCU</name>
<protein>
    <submittedName>
        <fullName evidence="2">Uncharacterized protein</fullName>
    </submittedName>
</protein>
<organism evidence="2 3">
    <name type="scientific">Zophobas morio</name>
    <dbReference type="NCBI Taxonomy" id="2755281"/>
    <lineage>
        <taxon>Eukaryota</taxon>
        <taxon>Metazoa</taxon>
        <taxon>Ecdysozoa</taxon>
        <taxon>Arthropoda</taxon>
        <taxon>Hexapoda</taxon>
        <taxon>Insecta</taxon>
        <taxon>Pterygota</taxon>
        <taxon>Neoptera</taxon>
        <taxon>Endopterygota</taxon>
        <taxon>Coleoptera</taxon>
        <taxon>Polyphaga</taxon>
        <taxon>Cucujiformia</taxon>
        <taxon>Tenebrionidae</taxon>
        <taxon>Zophobas</taxon>
    </lineage>
</organism>
<gene>
    <name evidence="2" type="ORF">Zmor_014387</name>
</gene>
<evidence type="ECO:0000313" key="3">
    <source>
        <dbReference type="Proteomes" id="UP001168821"/>
    </source>
</evidence>
<sequence>MRRSRALDILDSRESEESERRFNMNTHGRTKPLSLHNYVSCQIITCGGKPISDELSRTEQHKLLQQIGGVAAESRVSL</sequence>
<comment type="caution">
    <text evidence="2">The sequence shown here is derived from an EMBL/GenBank/DDBJ whole genome shotgun (WGS) entry which is preliminary data.</text>
</comment>
<evidence type="ECO:0000256" key="1">
    <source>
        <dbReference type="SAM" id="MobiDB-lite"/>
    </source>
</evidence>
<evidence type="ECO:0000313" key="2">
    <source>
        <dbReference type="EMBL" id="KAJ3655251.1"/>
    </source>
</evidence>
<dbReference type="AlphaFoldDB" id="A0AA38MGG4"/>
<reference evidence="2" key="1">
    <citation type="journal article" date="2023" name="G3 (Bethesda)">
        <title>Whole genome assemblies of Zophobas morio and Tenebrio molitor.</title>
        <authorList>
            <person name="Kaur S."/>
            <person name="Stinson S.A."/>
            <person name="diCenzo G.C."/>
        </authorList>
    </citation>
    <scope>NUCLEOTIDE SEQUENCE</scope>
    <source>
        <strain evidence="2">QUZm001</strain>
    </source>
</reference>
<dbReference type="EMBL" id="JALNTZ010000004">
    <property type="protein sequence ID" value="KAJ3655251.1"/>
    <property type="molecule type" value="Genomic_DNA"/>
</dbReference>
<dbReference type="Proteomes" id="UP001168821">
    <property type="component" value="Unassembled WGS sequence"/>
</dbReference>
<keyword evidence="3" id="KW-1185">Reference proteome</keyword>
<feature type="compositionally biased region" description="Basic and acidic residues" evidence="1">
    <location>
        <begin position="1"/>
        <end position="22"/>
    </location>
</feature>
<accession>A0AA38MGG4</accession>
<proteinExistence type="predicted"/>
<feature type="region of interest" description="Disordered" evidence="1">
    <location>
        <begin position="1"/>
        <end position="29"/>
    </location>
</feature>